<evidence type="ECO:0000256" key="2">
    <source>
        <dbReference type="SAM" id="Phobius"/>
    </source>
</evidence>
<reference evidence="5 6" key="1">
    <citation type="submission" date="2024-06" db="EMBL/GenBank/DDBJ databases">
        <title>The Natural Products Discovery Center: Release of the First 8490 Sequenced Strains for Exploring Actinobacteria Biosynthetic Diversity.</title>
        <authorList>
            <person name="Kalkreuter E."/>
            <person name="Kautsar S.A."/>
            <person name="Yang D."/>
            <person name="Bader C.D."/>
            <person name="Teijaro C.N."/>
            <person name="Fluegel L."/>
            <person name="Davis C.M."/>
            <person name="Simpson J.R."/>
            <person name="Lauterbach L."/>
            <person name="Steele A.D."/>
            <person name="Gui C."/>
            <person name="Meng S."/>
            <person name="Li G."/>
            <person name="Viehrig K."/>
            <person name="Ye F."/>
            <person name="Su P."/>
            <person name="Kiefer A.F."/>
            <person name="Nichols A."/>
            <person name="Cepeda A.J."/>
            <person name="Yan W."/>
            <person name="Fan B."/>
            <person name="Jiang Y."/>
            <person name="Adhikari A."/>
            <person name="Zheng C.-J."/>
            <person name="Schuster L."/>
            <person name="Cowan T.M."/>
            <person name="Smanski M.J."/>
            <person name="Chevrette M.G."/>
            <person name="De Carvalho L.P.S."/>
            <person name="Shen B."/>
        </authorList>
    </citation>
    <scope>NUCLEOTIDE SEQUENCE [LARGE SCALE GENOMIC DNA]</scope>
    <source>
        <strain evidence="5 6">NPDC050403</strain>
    </source>
</reference>
<dbReference type="InterPro" id="IPR027788">
    <property type="entry name" value="Alpha/beta-hydrolase_N_dom"/>
</dbReference>
<keyword evidence="2" id="KW-1133">Transmembrane helix</keyword>
<gene>
    <name evidence="5" type="ORF">AB0I48_23760</name>
</gene>
<accession>A0ABV3FYS3</accession>
<feature type="transmembrane region" description="Helical" evidence="2">
    <location>
        <begin position="28"/>
        <end position="49"/>
    </location>
</feature>
<feature type="domain" description="Alpha/beta-hydrolase catalytic" evidence="3">
    <location>
        <begin position="267"/>
        <end position="554"/>
    </location>
</feature>
<comment type="caution">
    <text evidence="5">The sequence shown here is derived from an EMBL/GenBank/DDBJ whole genome shotgun (WGS) entry which is preliminary data.</text>
</comment>
<feature type="region of interest" description="Disordered" evidence="1">
    <location>
        <begin position="1"/>
        <end position="24"/>
    </location>
</feature>
<keyword evidence="2" id="KW-0812">Transmembrane</keyword>
<feature type="transmembrane region" description="Helical" evidence="2">
    <location>
        <begin position="173"/>
        <end position="194"/>
    </location>
</feature>
<evidence type="ECO:0000259" key="3">
    <source>
        <dbReference type="Pfam" id="PF10081"/>
    </source>
</evidence>
<dbReference type="InterPro" id="IPR027787">
    <property type="entry name" value="Alpha/beta-hydrolase_catalytic"/>
</dbReference>
<keyword evidence="6" id="KW-1185">Reference proteome</keyword>
<organism evidence="5 6">
    <name type="scientific">Nocardia aurea</name>
    <dbReference type="NCBI Taxonomy" id="2144174"/>
    <lineage>
        <taxon>Bacteria</taxon>
        <taxon>Bacillati</taxon>
        <taxon>Actinomycetota</taxon>
        <taxon>Actinomycetes</taxon>
        <taxon>Mycobacteriales</taxon>
        <taxon>Nocardiaceae</taxon>
        <taxon>Nocardia</taxon>
    </lineage>
</organism>
<dbReference type="EMBL" id="JBFAKC010000011">
    <property type="protein sequence ID" value="MEV0710586.1"/>
    <property type="molecule type" value="Genomic_DNA"/>
</dbReference>
<dbReference type="Proteomes" id="UP001551695">
    <property type="component" value="Unassembled WGS sequence"/>
</dbReference>
<dbReference type="RefSeq" id="WP_355090712.1">
    <property type="nucleotide sequence ID" value="NZ_JBEXKW010000106.1"/>
</dbReference>
<evidence type="ECO:0000313" key="5">
    <source>
        <dbReference type="EMBL" id="MEV0710586.1"/>
    </source>
</evidence>
<dbReference type="PIRSF" id="PIRSF007542">
    <property type="entry name" value="UCP007542"/>
    <property type="match status" value="1"/>
</dbReference>
<keyword evidence="2" id="KW-0472">Membrane</keyword>
<evidence type="ECO:0000256" key="1">
    <source>
        <dbReference type="SAM" id="MobiDB-lite"/>
    </source>
</evidence>
<name>A0ABV3FYS3_9NOCA</name>
<feature type="transmembrane region" description="Helical" evidence="2">
    <location>
        <begin position="92"/>
        <end position="113"/>
    </location>
</feature>
<sequence length="562" mass="60014">MDSGPSVRNAPTEPESEAARPPRDPHGLSFTGMVLALLVAWISLTPSLLPRGPLFQGIVSGAAAFVGYGLGTLLAAVAFWMVRRRPPRPGGAVWTGLAVLAVAGSVGVFLWFAHWQRDLRTLMEVDGLSWRAYPTIVIVAVIIFAALLLTARAVVWVARAIAGVLGRVLPDRFAVVAACLVVVVGTVGILNGVVADAGMTLLNDVFKNVNNEIGAEIDAPQGPERSGGPGSLVSWESLGRQGRIFVAGGPTAAQLATFSGRPASTPVRVYTGLASAPTPEEEAALAVAELERAGGFQRAVLGVATTTGTGWINERTAAAVEYLYNGDTALVSMQYSYLPSWISFVVDKERARRAGRALFDAVYARWSTLAMDARPKLVVFGESLGSFGGEAAFSGVQDMAARTDGVLFVGPTASNEVWRDVTARRDSGSPERLPIYRDGRIVRFVARAPDLGRPASEWPSPRVVYLQHASDPITWWTPELLFREPDWLREPRGDDVLPATRWYPVVTFLQVSADMAVSVDVPDGHGHTFHAAIADSWAAILAPAGWSEADTTRLRAVLTGSA</sequence>
<protein>
    <submittedName>
        <fullName evidence="5">Alpha/beta-hydrolase family protein</fullName>
    </submittedName>
</protein>
<dbReference type="Pfam" id="PF15420">
    <property type="entry name" value="Abhydrolase_9_N"/>
    <property type="match status" value="1"/>
</dbReference>
<evidence type="ECO:0000259" key="4">
    <source>
        <dbReference type="Pfam" id="PF15420"/>
    </source>
</evidence>
<feature type="domain" description="Alpha/beta-hydrolase N-terminal" evidence="4">
    <location>
        <begin position="44"/>
        <end position="250"/>
    </location>
</feature>
<proteinExistence type="predicted"/>
<feature type="transmembrane region" description="Helical" evidence="2">
    <location>
        <begin position="133"/>
        <end position="161"/>
    </location>
</feature>
<dbReference type="InterPro" id="IPR012037">
    <property type="entry name" value="Alpha/beta-hydrolase_fam"/>
</dbReference>
<dbReference type="Pfam" id="PF10081">
    <property type="entry name" value="Abhydrolase_9"/>
    <property type="match status" value="1"/>
</dbReference>
<feature type="transmembrane region" description="Helical" evidence="2">
    <location>
        <begin position="55"/>
        <end position="80"/>
    </location>
</feature>
<evidence type="ECO:0000313" key="6">
    <source>
        <dbReference type="Proteomes" id="UP001551695"/>
    </source>
</evidence>